<dbReference type="SUPFAM" id="SSF47413">
    <property type="entry name" value="lambda repressor-like DNA-binding domains"/>
    <property type="match status" value="1"/>
</dbReference>
<sequence length="132" mass="15256">MDIIEFKSLRNSLHKTQKELAQLLGVSLKAVHSYEQGWRSIPTYTERQILFLVALKKKREGELKKPCWTLKKCPAEIKSRCPAKEFDAGKFCWFINGTICEGIVHKNWQEKMKVCRSCDVFLPLLDLLDGKG</sequence>
<evidence type="ECO:0000259" key="1">
    <source>
        <dbReference type="PROSITE" id="PS50943"/>
    </source>
</evidence>
<dbReference type="PROSITE" id="PS50943">
    <property type="entry name" value="HTH_CROC1"/>
    <property type="match status" value="1"/>
</dbReference>
<dbReference type="InterPro" id="IPR001387">
    <property type="entry name" value="Cro/C1-type_HTH"/>
</dbReference>
<dbReference type="Gene3D" id="1.10.260.40">
    <property type="entry name" value="lambda repressor-like DNA-binding domains"/>
    <property type="match status" value="1"/>
</dbReference>
<gene>
    <name evidence="2" type="ORF">H8E19_05970</name>
</gene>
<organism evidence="2 3">
    <name type="scientific">Candidatus Desulfacyla euxinica</name>
    <dbReference type="NCBI Taxonomy" id="2841693"/>
    <lineage>
        <taxon>Bacteria</taxon>
        <taxon>Deltaproteobacteria</taxon>
        <taxon>Candidatus Desulfacyla</taxon>
    </lineage>
</organism>
<reference evidence="2 3" key="1">
    <citation type="submission" date="2020-08" db="EMBL/GenBank/DDBJ databases">
        <title>Bridging the membrane lipid divide: bacteria of the FCB group superphylum have the potential to synthesize archaeal ether lipids.</title>
        <authorList>
            <person name="Villanueva L."/>
            <person name="Von Meijenfeldt F.A.B."/>
            <person name="Westbye A.B."/>
            <person name="Yadav S."/>
            <person name="Hopmans E.C."/>
            <person name="Dutilh B.E."/>
            <person name="Sinninghe Damste J.S."/>
        </authorList>
    </citation>
    <scope>NUCLEOTIDE SEQUENCE [LARGE SCALE GENOMIC DNA]</scope>
    <source>
        <strain evidence="2">NIOZ-UU27</strain>
    </source>
</reference>
<evidence type="ECO:0000313" key="2">
    <source>
        <dbReference type="EMBL" id="MBC8176934.1"/>
    </source>
</evidence>
<protein>
    <submittedName>
        <fullName evidence="2">Helix-turn-helix domain-containing protein</fullName>
    </submittedName>
</protein>
<comment type="caution">
    <text evidence="2">The sequence shown here is derived from an EMBL/GenBank/DDBJ whole genome shotgun (WGS) entry which is preliminary data.</text>
</comment>
<dbReference type="CDD" id="cd00093">
    <property type="entry name" value="HTH_XRE"/>
    <property type="match status" value="1"/>
</dbReference>
<dbReference type="NCBIfam" id="NF045718">
    <property type="entry name" value="two_CW_domain"/>
    <property type="match status" value="1"/>
</dbReference>
<evidence type="ECO:0000313" key="3">
    <source>
        <dbReference type="Proteomes" id="UP000650524"/>
    </source>
</evidence>
<accession>A0A8J6T7A8</accession>
<dbReference type="EMBL" id="JACNJD010000175">
    <property type="protein sequence ID" value="MBC8176934.1"/>
    <property type="molecule type" value="Genomic_DNA"/>
</dbReference>
<name>A0A8J6T7A8_9DELT</name>
<feature type="domain" description="HTH cro/C1-type" evidence="1">
    <location>
        <begin position="6"/>
        <end position="37"/>
    </location>
</feature>
<dbReference type="Pfam" id="PF01381">
    <property type="entry name" value="HTH_3"/>
    <property type="match status" value="1"/>
</dbReference>
<dbReference type="AlphaFoldDB" id="A0A8J6T7A8"/>
<dbReference type="InterPro" id="IPR054687">
    <property type="entry name" value="Two-CW_dom"/>
</dbReference>
<dbReference type="Proteomes" id="UP000650524">
    <property type="component" value="Unassembled WGS sequence"/>
</dbReference>
<dbReference type="GO" id="GO:0003677">
    <property type="term" value="F:DNA binding"/>
    <property type="evidence" value="ECO:0007669"/>
    <property type="project" value="InterPro"/>
</dbReference>
<dbReference type="InterPro" id="IPR010982">
    <property type="entry name" value="Lambda_DNA-bd_dom_sf"/>
</dbReference>
<proteinExistence type="predicted"/>